<evidence type="ECO:0000313" key="4">
    <source>
        <dbReference type="EMBL" id="CAG2141229.1"/>
    </source>
</evidence>
<evidence type="ECO:0000256" key="1">
    <source>
        <dbReference type="ARBA" id="ARBA00004613"/>
    </source>
</evidence>
<dbReference type="Proteomes" id="UP000672657">
    <property type="component" value="Unassembled WGS sequence"/>
</dbReference>
<comment type="subcellular location">
    <subcellularLocation>
        <location evidence="1">Secreted</location>
    </subcellularLocation>
</comment>
<reference evidence="4 5" key="1">
    <citation type="submission" date="2021-03" db="EMBL/GenBank/DDBJ databases">
        <authorList>
            <person name="Peeters C."/>
        </authorList>
    </citation>
    <scope>NUCLEOTIDE SEQUENCE [LARGE SCALE GENOMIC DNA]</scope>
    <source>
        <strain evidence="4 5">LMG 26411</strain>
    </source>
</reference>
<keyword evidence="3" id="KW-0732">Signal</keyword>
<evidence type="ECO:0000256" key="3">
    <source>
        <dbReference type="ARBA" id="ARBA00022729"/>
    </source>
</evidence>
<dbReference type="EMBL" id="CAJPVI010000010">
    <property type="protein sequence ID" value="CAG2141229.1"/>
    <property type="molecule type" value="Genomic_DNA"/>
</dbReference>
<dbReference type="InterPro" id="IPR036896">
    <property type="entry name" value="Avidin-like_sf"/>
</dbReference>
<dbReference type="Gene3D" id="2.40.128.30">
    <property type="entry name" value="Avidin-like"/>
    <property type="match status" value="1"/>
</dbReference>
<dbReference type="Pfam" id="PF01382">
    <property type="entry name" value="Avidin"/>
    <property type="match status" value="1"/>
</dbReference>
<proteinExistence type="predicted"/>
<evidence type="ECO:0000313" key="5">
    <source>
        <dbReference type="Proteomes" id="UP000672657"/>
    </source>
</evidence>
<dbReference type="SUPFAM" id="SSF50876">
    <property type="entry name" value="Avidin/streptavidin"/>
    <property type="match status" value="1"/>
</dbReference>
<evidence type="ECO:0000256" key="2">
    <source>
        <dbReference type="ARBA" id="ARBA00022525"/>
    </source>
</evidence>
<dbReference type="InterPro" id="IPR005468">
    <property type="entry name" value="Avidin/str"/>
</dbReference>
<comment type="caution">
    <text evidence="4">The sequence shown here is derived from an EMBL/GenBank/DDBJ whole genome shotgun (WGS) entry which is preliminary data.</text>
</comment>
<keyword evidence="2" id="KW-0964">Secreted</keyword>
<accession>A0ABN7PZ19</accession>
<evidence type="ECO:0008006" key="6">
    <source>
        <dbReference type="Google" id="ProtNLM"/>
    </source>
</evidence>
<protein>
    <recommendedName>
        <fullName evidence="6">Avidin family protein</fullName>
    </recommendedName>
</protein>
<dbReference type="RefSeq" id="WP_211953128.1">
    <property type="nucleotide sequence ID" value="NZ_CAJPVI010000010.1"/>
</dbReference>
<keyword evidence="5" id="KW-1185">Reference proteome</keyword>
<gene>
    <name evidence="4" type="ORF">LMG26411_02013</name>
</gene>
<sequence length="278" mass="28437">MSIAGTWRNEYGSLMTLSVGDGAAPGALRGLYRSSTGSVGSYVVAGFAAAHAAGPDHGQPVALSICWHSLGREQADPSWQWTSGLSGQLSVVDGEEVLTLSHLLMASGDFPGLMPAGHYIDKLSFRRHANPPPAPAIVRPAAASVTMDHPLAGEWCGADGTVLKLVAGLQPDAGFAEASGVLLRKGHEAAVTGFITSGSGTAASRHAVSLAVADPGAGTVAAMSGTLDAARGTLQLFSLSSRSTTPGDRYAQTSASHVEYFLLPKAWAHAKIPAQVAD</sequence>
<name>A0ABN7PZ19_9BURK</name>
<organism evidence="4 5">
    <name type="scientific">Cupriavidus numazuensis</name>
    <dbReference type="NCBI Taxonomy" id="221992"/>
    <lineage>
        <taxon>Bacteria</taxon>
        <taxon>Pseudomonadati</taxon>
        <taxon>Pseudomonadota</taxon>
        <taxon>Betaproteobacteria</taxon>
        <taxon>Burkholderiales</taxon>
        <taxon>Burkholderiaceae</taxon>
        <taxon>Cupriavidus</taxon>
    </lineage>
</organism>